<gene>
    <name evidence="2" type="ORF">AFUS01_LOCUS34749</name>
</gene>
<dbReference type="AlphaFoldDB" id="A0A8J2LLT2"/>
<reference evidence="2" key="1">
    <citation type="submission" date="2021-06" db="EMBL/GenBank/DDBJ databases">
        <authorList>
            <person name="Hodson N. C."/>
            <person name="Mongue J. A."/>
            <person name="Jaron S. K."/>
        </authorList>
    </citation>
    <scope>NUCLEOTIDE SEQUENCE</scope>
</reference>
<proteinExistence type="predicted"/>
<evidence type="ECO:0000313" key="3">
    <source>
        <dbReference type="Proteomes" id="UP000708208"/>
    </source>
</evidence>
<feature type="non-terminal residue" evidence="2">
    <location>
        <position position="1"/>
    </location>
</feature>
<dbReference type="Proteomes" id="UP000708208">
    <property type="component" value="Unassembled WGS sequence"/>
</dbReference>
<sequence>MDEEALTNEGGRLDAEALTSYLSGSADVSPAASALRNNINENNEERRGGGAGVSSSGIDHIQDR</sequence>
<accession>A0A8J2LLT2</accession>
<evidence type="ECO:0000313" key="2">
    <source>
        <dbReference type="EMBL" id="CAG7824600.1"/>
    </source>
</evidence>
<comment type="caution">
    <text evidence="2">The sequence shown here is derived from an EMBL/GenBank/DDBJ whole genome shotgun (WGS) entry which is preliminary data.</text>
</comment>
<protein>
    <submittedName>
        <fullName evidence="2">Uncharacterized protein</fullName>
    </submittedName>
</protein>
<keyword evidence="3" id="KW-1185">Reference proteome</keyword>
<dbReference type="EMBL" id="CAJVCH010533442">
    <property type="protein sequence ID" value="CAG7824600.1"/>
    <property type="molecule type" value="Genomic_DNA"/>
</dbReference>
<name>A0A8J2LLT2_9HEXA</name>
<feature type="region of interest" description="Disordered" evidence="1">
    <location>
        <begin position="26"/>
        <end position="64"/>
    </location>
</feature>
<organism evidence="2 3">
    <name type="scientific">Allacma fusca</name>
    <dbReference type="NCBI Taxonomy" id="39272"/>
    <lineage>
        <taxon>Eukaryota</taxon>
        <taxon>Metazoa</taxon>
        <taxon>Ecdysozoa</taxon>
        <taxon>Arthropoda</taxon>
        <taxon>Hexapoda</taxon>
        <taxon>Collembola</taxon>
        <taxon>Symphypleona</taxon>
        <taxon>Sminthuridae</taxon>
        <taxon>Allacma</taxon>
    </lineage>
</organism>
<evidence type="ECO:0000256" key="1">
    <source>
        <dbReference type="SAM" id="MobiDB-lite"/>
    </source>
</evidence>